<evidence type="ECO:0000259" key="4">
    <source>
        <dbReference type="PROSITE" id="PS50932"/>
    </source>
</evidence>
<keyword evidence="3" id="KW-0804">Transcription</keyword>
<protein>
    <recommendedName>
        <fullName evidence="4">HTH lacI-type domain-containing protein</fullName>
    </recommendedName>
</protein>
<feature type="non-terminal residue" evidence="5">
    <location>
        <position position="242"/>
    </location>
</feature>
<evidence type="ECO:0000256" key="2">
    <source>
        <dbReference type="ARBA" id="ARBA00023125"/>
    </source>
</evidence>
<dbReference type="SUPFAM" id="SSF47413">
    <property type="entry name" value="lambda repressor-like DNA-binding domains"/>
    <property type="match status" value="1"/>
</dbReference>
<accession>A0A0F8W7U2</accession>
<keyword evidence="1" id="KW-0805">Transcription regulation</keyword>
<reference evidence="5" key="1">
    <citation type="journal article" date="2015" name="Nature">
        <title>Complex archaea that bridge the gap between prokaryotes and eukaryotes.</title>
        <authorList>
            <person name="Spang A."/>
            <person name="Saw J.H."/>
            <person name="Jorgensen S.L."/>
            <person name="Zaremba-Niedzwiedzka K."/>
            <person name="Martijn J."/>
            <person name="Lind A.E."/>
            <person name="van Eijk R."/>
            <person name="Schleper C."/>
            <person name="Guy L."/>
            <person name="Ettema T.J."/>
        </authorList>
    </citation>
    <scope>NUCLEOTIDE SEQUENCE</scope>
</reference>
<dbReference type="AlphaFoldDB" id="A0A0F8W7U2"/>
<dbReference type="PANTHER" id="PTHR30146:SF120">
    <property type="entry name" value="ALANINE RACEMASE"/>
    <property type="match status" value="1"/>
</dbReference>
<dbReference type="GO" id="GO:0000976">
    <property type="term" value="F:transcription cis-regulatory region binding"/>
    <property type="evidence" value="ECO:0007669"/>
    <property type="project" value="TreeGrafter"/>
</dbReference>
<dbReference type="GO" id="GO:0003700">
    <property type="term" value="F:DNA-binding transcription factor activity"/>
    <property type="evidence" value="ECO:0007669"/>
    <property type="project" value="TreeGrafter"/>
</dbReference>
<dbReference type="InterPro" id="IPR028082">
    <property type="entry name" value="Peripla_BP_I"/>
</dbReference>
<dbReference type="InterPro" id="IPR001761">
    <property type="entry name" value="Peripla_BP/Lac1_sug-bd_dom"/>
</dbReference>
<dbReference type="Pfam" id="PF00532">
    <property type="entry name" value="Peripla_BP_1"/>
    <property type="match status" value="1"/>
</dbReference>
<dbReference type="SMART" id="SM00354">
    <property type="entry name" value="HTH_LACI"/>
    <property type="match status" value="1"/>
</dbReference>
<dbReference type="InterPro" id="IPR010982">
    <property type="entry name" value="Lambda_DNA-bd_dom_sf"/>
</dbReference>
<feature type="domain" description="HTH lacI-type" evidence="4">
    <location>
        <begin position="6"/>
        <end position="60"/>
    </location>
</feature>
<evidence type="ECO:0000256" key="3">
    <source>
        <dbReference type="ARBA" id="ARBA00023163"/>
    </source>
</evidence>
<dbReference type="EMBL" id="LAZR01066885">
    <property type="protein sequence ID" value="KKK52708.1"/>
    <property type="molecule type" value="Genomic_DNA"/>
</dbReference>
<dbReference type="SUPFAM" id="SSF53822">
    <property type="entry name" value="Periplasmic binding protein-like I"/>
    <property type="match status" value="1"/>
</dbReference>
<dbReference type="Gene3D" id="1.10.260.40">
    <property type="entry name" value="lambda repressor-like DNA-binding domains"/>
    <property type="match status" value="1"/>
</dbReference>
<dbReference type="InterPro" id="IPR000843">
    <property type="entry name" value="HTH_LacI"/>
</dbReference>
<dbReference type="CDD" id="cd01392">
    <property type="entry name" value="HTH_LacI"/>
    <property type="match status" value="1"/>
</dbReference>
<proteinExistence type="predicted"/>
<gene>
    <name evidence="5" type="ORF">LCGC14_3102190</name>
</gene>
<keyword evidence="2" id="KW-0238">DNA-binding</keyword>
<comment type="caution">
    <text evidence="5">The sequence shown here is derived from an EMBL/GenBank/DDBJ whole genome shotgun (WGS) entry which is preliminary data.</text>
</comment>
<dbReference type="PROSITE" id="PS50932">
    <property type="entry name" value="HTH_LACI_2"/>
    <property type="match status" value="1"/>
</dbReference>
<evidence type="ECO:0000313" key="5">
    <source>
        <dbReference type="EMBL" id="KKK52708.1"/>
    </source>
</evidence>
<dbReference type="Pfam" id="PF00356">
    <property type="entry name" value="LacI"/>
    <property type="match status" value="1"/>
</dbReference>
<dbReference type="PANTHER" id="PTHR30146">
    <property type="entry name" value="LACI-RELATED TRANSCRIPTIONAL REPRESSOR"/>
    <property type="match status" value="1"/>
</dbReference>
<sequence length="242" mass="26529">MNNKKIKLTDLAKLAGVSTSTVSRALNDNPLIKQETRDKLQRLAKEHNFSLNTAASRLRTQKTNVVAVIINLDEQTEQSISDPFLLKVVSEINLALNQQGLELLLSNSIMAQDDWANYFINSRRADGIIVVGQGKNQTNIENAANAGIPLVVWGDPKTPSNYPIVGSDNYLGGLQATTHLIEHGAKNIVFLGDPEHGEISERHRGYSAALASHKLEQHVVSIDITSSSAYQSINQLLREKGL</sequence>
<evidence type="ECO:0000256" key="1">
    <source>
        <dbReference type="ARBA" id="ARBA00023015"/>
    </source>
</evidence>
<name>A0A0F8W7U2_9ZZZZ</name>
<dbReference type="PROSITE" id="PS00356">
    <property type="entry name" value="HTH_LACI_1"/>
    <property type="match status" value="1"/>
</dbReference>
<dbReference type="Gene3D" id="3.40.50.2300">
    <property type="match status" value="2"/>
</dbReference>
<organism evidence="5">
    <name type="scientific">marine sediment metagenome</name>
    <dbReference type="NCBI Taxonomy" id="412755"/>
    <lineage>
        <taxon>unclassified sequences</taxon>
        <taxon>metagenomes</taxon>
        <taxon>ecological metagenomes</taxon>
    </lineage>
</organism>